<keyword evidence="10 13" id="KW-0804">Transcription</keyword>
<reference evidence="17 18" key="1">
    <citation type="submission" date="2019-09" db="EMBL/GenBank/DDBJ databases">
        <title>Bifidobacterium canis sp. nov., isolated from the digestive tract of German Shepherd dog puppy.</title>
        <authorList>
            <person name="Bunesova V."/>
        </authorList>
    </citation>
    <scope>NUCLEOTIDE SEQUENCE [LARGE SCALE GENOMIC DNA]</scope>
    <source>
        <strain evidence="17 18">GSD1FS</strain>
    </source>
</reference>
<evidence type="ECO:0000256" key="10">
    <source>
        <dbReference type="ARBA" id="ARBA00023163"/>
    </source>
</evidence>
<dbReference type="Proteomes" id="UP000487882">
    <property type="component" value="Unassembled WGS sequence"/>
</dbReference>
<accession>A0A7K1J2C6</accession>
<keyword evidence="4 13" id="KW-0235">DNA replication</keyword>
<evidence type="ECO:0000259" key="16">
    <source>
        <dbReference type="Pfam" id="PF01726"/>
    </source>
</evidence>
<dbReference type="Gene3D" id="2.10.109.10">
    <property type="entry name" value="Umud Fragment, subunit A"/>
    <property type="match status" value="1"/>
</dbReference>
<dbReference type="GO" id="GO:0045892">
    <property type="term" value="P:negative regulation of DNA-templated transcription"/>
    <property type="evidence" value="ECO:0007669"/>
    <property type="project" value="UniProtKB-UniRule"/>
</dbReference>
<dbReference type="InterPro" id="IPR006200">
    <property type="entry name" value="LexA"/>
</dbReference>
<proteinExistence type="inferred from homology"/>
<dbReference type="InterPro" id="IPR039418">
    <property type="entry name" value="LexA-like"/>
</dbReference>
<evidence type="ECO:0000256" key="12">
    <source>
        <dbReference type="ARBA" id="ARBA00023236"/>
    </source>
</evidence>
<dbReference type="HAMAP" id="MF_00015">
    <property type="entry name" value="LexA"/>
    <property type="match status" value="1"/>
</dbReference>
<dbReference type="InterPro" id="IPR006197">
    <property type="entry name" value="Peptidase_S24_LexA"/>
</dbReference>
<protein>
    <recommendedName>
        <fullName evidence="13">LexA repressor</fullName>
        <ecNumber evidence="13">3.4.21.88</ecNumber>
    </recommendedName>
</protein>
<dbReference type="InterPro" id="IPR036390">
    <property type="entry name" value="WH_DNA-bd_sf"/>
</dbReference>
<dbReference type="InterPro" id="IPR036388">
    <property type="entry name" value="WH-like_DNA-bd_sf"/>
</dbReference>
<sequence length="265" mass="29085">MFAQMFDFVNPYSNICLIFSAFRAMVVFERKDNAMSNLEAATAASEQPTLESLTERQLQVLNAIKKLLNEQGFAPSLREIGKAANLKSTSSVQHQLHALESKGYIRRDPNKGRAIEIVNLDSDTPADVSLPPFESADMQPSEFLDVPLVGAIAAGQPITAEQHVEDVMRLPVRLTGTGNLFMLEVKGDSMIDAAICDGDFVVVREQHSAENGDIVAALLDDEATVKTFRQENGHTWLIPHNPNYAPIDGTHAQIMGKVVTVLRKV</sequence>
<feature type="site" description="Cleavage; by autolysis" evidence="13">
    <location>
        <begin position="154"/>
        <end position="155"/>
    </location>
</feature>
<dbReference type="InterPro" id="IPR015927">
    <property type="entry name" value="Peptidase_S24_S26A/B/C"/>
</dbReference>
<dbReference type="InterPro" id="IPR050077">
    <property type="entry name" value="LexA_repressor"/>
</dbReference>
<evidence type="ECO:0000256" key="9">
    <source>
        <dbReference type="ARBA" id="ARBA00023125"/>
    </source>
</evidence>
<dbReference type="GO" id="GO:0006281">
    <property type="term" value="P:DNA repair"/>
    <property type="evidence" value="ECO:0007669"/>
    <property type="project" value="UniProtKB-UniRule"/>
</dbReference>
<dbReference type="GO" id="GO:0004252">
    <property type="term" value="F:serine-type endopeptidase activity"/>
    <property type="evidence" value="ECO:0007669"/>
    <property type="project" value="UniProtKB-UniRule"/>
</dbReference>
<dbReference type="EC" id="3.4.21.88" evidence="13"/>
<dbReference type="FunFam" id="1.10.10.10:FF:000009">
    <property type="entry name" value="LexA repressor"/>
    <property type="match status" value="1"/>
</dbReference>
<dbReference type="PRINTS" id="PR00726">
    <property type="entry name" value="LEXASERPTASE"/>
</dbReference>
<keyword evidence="3 13" id="KW-0678">Repressor</keyword>
<evidence type="ECO:0000256" key="5">
    <source>
        <dbReference type="ARBA" id="ARBA00022763"/>
    </source>
</evidence>
<evidence type="ECO:0000259" key="15">
    <source>
        <dbReference type="Pfam" id="PF00717"/>
    </source>
</evidence>
<dbReference type="CDD" id="cd06529">
    <property type="entry name" value="S24_LexA-like"/>
    <property type="match status" value="1"/>
</dbReference>
<keyword evidence="11 13" id="KW-0234">DNA repair</keyword>
<evidence type="ECO:0000256" key="2">
    <source>
        <dbReference type="ARBA" id="ARBA00011738"/>
    </source>
</evidence>
<evidence type="ECO:0000256" key="3">
    <source>
        <dbReference type="ARBA" id="ARBA00022491"/>
    </source>
</evidence>
<name>A0A7K1J2C6_9BIFI</name>
<dbReference type="Gene3D" id="1.10.10.10">
    <property type="entry name" value="Winged helix-like DNA-binding domain superfamily/Winged helix DNA-binding domain"/>
    <property type="match status" value="1"/>
</dbReference>
<dbReference type="EMBL" id="WNLP01000001">
    <property type="protein sequence ID" value="MUH58783.1"/>
    <property type="molecule type" value="Genomic_DNA"/>
</dbReference>
<comment type="subunit">
    <text evidence="2 13">Homodimer.</text>
</comment>
<evidence type="ECO:0000256" key="4">
    <source>
        <dbReference type="ARBA" id="ARBA00022705"/>
    </source>
</evidence>
<organism evidence="17 18">
    <name type="scientific">Bifidobacterium canis</name>
    <dbReference type="NCBI Taxonomy" id="2610880"/>
    <lineage>
        <taxon>Bacteria</taxon>
        <taxon>Bacillati</taxon>
        <taxon>Actinomycetota</taxon>
        <taxon>Actinomycetes</taxon>
        <taxon>Bifidobacteriales</taxon>
        <taxon>Bifidobacteriaceae</taxon>
        <taxon>Bifidobacterium</taxon>
    </lineage>
</organism>
<keyword evidence="12 13" id="KW-0742">SOS response</keyword>
<dbReference type="PANTHER" id="PTHR33516:SF2">
    <property type="entry name" value="LEXA REPRESSOR-RELATED"/>
    <property type="match status" value="1"/>
</dbReference>
<dbReference type="Pfam" id="PF00717">
    <property type="entry name" value="Peptidase_S24"/>
    <property type="match status" value="1"/>
</dbReference>
<comment type="function">
    <text evidence="13">Represses a number of genes involved in the response to DNA damage (SOS response), including recA and lexA. In the presence of single-stranded DNA, RecA interacts with LexA causing an autocatalytic cleavage which disrupts the DNA-binding part of LexA, leading to derepression of the SOS regulon and eventually DNA repair.</text>
</comment>
<evidence type="ECO:0000256" key="13">
    <source>
        <dbReference type="HAMAP-Rule" id="MF_00015"/>
    </source>
</evidence>
<dbReference type="AlphaFoldDB" id="A0A7K1J2C6"/>
<dbReference type="SUPFAM" id="SSF51306">
    <property type="entry name" value="LexA/Signal peptidase"/>
    <property type="match status" value="1"/>
</dbReference>
<gene>
    <name evidence="13" type="primary">lexA</name>
    <name evidence="17" type="ORF">GSD1FS_0071</name>
</gene>
<feature type="domain" description="Peptidase S24/S26A/S26B/S26C" evidence="15">
    <location>
        <begin position="147"/>
        <end position="259"/>
    </location>
</feature>
<dbReference type="GO" id="GO:0003677">
    <property type="term" value="F:DNA binding"/>
    <property type="evidence" value="ECO:0007669"/>
    <property type="project" value="UniProtKB-UniRule"/>
</dbReference>
<keyword evidence="8 13" id="KW-0805">Transcription regulation</keyword>
<evidence type="ECO:0000256" key="11">
    <source>
        <dbReference type="ARBA" id="ARBA00023204"/>
    </source>
</evidence>
<dbReference type="SUPFAM" id="SSF46785">
    <property type="entry name" value="Winged helix' DNA-binding domain"/>
    <property type="match status" value="1"/>
</dbReference>
<evidence type="ECO:0000256" key="14">
    <source>
        <dbReference type="RuleBase" id="RU003991"/>
    </source>
</evidence>
<feature type="DNA-binding region" description="H-T-H motif" evidence="13">
    <location>
        <begin position="77"/>
        <end position="97"/>
    </location>
</feature>
<dbReference type="GO" id="GO:0006260">
    <property type="term" value="P:DNA replication"/>
    <property type="evidence" value="ECO:0007669"/>
    <property type="project" value="UniProtKB-UniRule"/>
</dbReference>
<dbReference type="FunFam" id="2.10.109.10:FF:000001">
    <property type="entry name" value="LexA repressor"/>
    <property type="match status" value="1"/>
</dbReference>
<dbReference type="NCBIfam" id="TIGR00498">
    <property type="entry name" value="lexA"/>
    <property type="match status" value="1"/>
</dbReference>
<feature type="active site" description="For autocatalytic cleavage activity" evidence="13">
    <location>
        <position position="226"/>
    </location>
</feature>
<dbReference type="Pfam" id="PF01726">
    <property type="entry name" value="LexA_DNA_bind"/>
    <property type="match status" value="1"/>
</dbReference>
<feature type="domain" description="LexA repressor DNA-binding" evidence="16">
    <location>
        <begin position="51"/>
        <end position="114"/>
    </location>
</feature>
<keyword evidence="7 13" id="KW-0068">Autocatalytic cleavage</keyword>
<dbReference type="InterPro" id="IPR006199">
    <property type="entry name" value="LexA_DNA-bd_dom"/>
</dbReference>
<feature type="active site" description="For autocatalytic cleavage activity" evidence="13">
    <location>
        <position position="189"/>
    </location>
</feature>
<evidence type="ECO:0000256" key="6">
    <source>
        <dbReference type="ARBA" id="ARBA00022801"/>
    </source>
</evidence>
<comment type="catalytic activity">
    <reaction evidence="13">
        <text>Hydrolysis of Ala-|-Gly bond in repressor LexA.</text>
        <dbReference type="EC" id="3.4.21.88"/>
    </reaction>
</comment>
<evidence type="ECO:0000256" key="7">
    <source>
        <dbReference type="ARBA" id="ARBA00022813"/>
    </source>
</evidence>
<evidence type="ECO:0000256" key="1">
    <source>
        <dbReference type="ARBA" id="ARBA00007484"/>
    </source>
</evidence>
<keyword evidence="18" id="KW-1185">Reference proteome</keyword>
<keyword evidence="9 13" id="KW-0238">DNA-binding</keyword>
<comment type="similarity">
    <text evidence="1 13 14">Belongs to the peptidase S24 family.</text>
</comment>
<dbReference type="GO" id="GO:0009432">
    <property type="term" value="P:SOS response"/>
    <property type="evidence" value="ECO:0007669"/>
    <property type="project" value="UniProtKB-UniRule"/>
</dbReference>
<keyword evidence="6 13" id="KW-0378">Hydrolase</keyword>
<evidence type="ECO:0000313" key="17">
    <source>
        <dbReference type="EMBL" id="MUH58783.1"/>
    </source>
</evidence>
<comment type="caution">
    <text evidence="17">The sequence shown here is derived from an EMBL/GenBank/DDBJ whole genome shotgun (WGS) entry which is preliminary data.</text>
</comment>
<evidence type="ECO:0000313" key="18">
    <source>
        <dbReference type="Proteomes" id="UP000487882"/>
    </source>
</evidence>
<dbReference type="InterPro" id="IPR036286">
    <property type="entry name" value="LexA/Signal_pep-like_sf"/>
</dbReference>
<dbReference type="GO" id="GO:0006508">
    <property type="term" value="P:proteolysis"/>
    <property type="evidence" value="ECO:0007669"/>
    <property type="project" value="InterPro"/>
</dbReference>
<dbReference type="PANTHER" id="PTHR33516">
    <property type="entry name" value="LEXA REPRESSOR"/>
    <property type="match status" value="1"/>
</dbReference>
<keyword evidence="5 13" id="KW-0227">DNA damage</keyword>
<evidence type="ECO:0000256" key="8">
    <source>
        <dbReference type="ARBA" id="ARBA00023015"/>
    </source>
</evidence>